<dbReference type="FunFam" id="1.10.287.950:FF:000001">
    <property type="entry name" value="Methyl-accepting chemotaxis sensory transducer"/>
    <property type="match status" value="1"/>
</dbReference>
<dbReference type="GO" id="GO:0016020">
    <property type="term" value="C:membrane"/>
    <property type="evidence" value="ECO:0007669"/>
    <property type="project" value="UniProtKB-SubCell"/>
</dbReference>
<reference evidence="13" key="1">
    <citation type="journal article" date="2011" name="Appl. Environ. Microbiol.">
        <title>Genomic potential of Marinobacter aquaeolei, a biogeochemical 'opportunitroph'.</title>
        <authorList>
            <person name="Singer E."/>
            <person name="Webb E.A."/>
            <person name="Nelson W.C."/>
            <person name="Heidelberg J.F."/>
            <person name="Ivanova N."/>
            <person name="Pati A."/>
            <person name="Edwards K.J."/>
        </authorList>
    </citation>
    <scope>NUCLEOTIDE SEQUENCE [LARGE SCALE GENOMIC DNA]</scope>
    <source>
        <strain evidence="13">ATCC 700491 / DSM 11845 / VT8</strain>
    </source>
</reference>
<evidence type="ECO:0000256" key="6">
    <source>
        <dbReference type="ARBA" id="ARBA00029447"/>
    </source>
</evidence>
<proteinExistence type="inferred from homology"/>
<dbReference type="NCBIfam" id="TIGR00229">
    <property type="entry name" value="sensory_box"/>
    <property type="match status" value="1"/>
</dbReference>
<name>A1U5S2_MARN8</name>
<organism evidence="12 13">
    <name type="scientific">Marinobacter nauticus (strain ATCC 700491 / DSM 11845 / VT8)</name>
    <name type="common">Marinobacter aquaeolei</name>
    <dbReference type="NCBI Taxonomy" id="351348"/>
    <lineage>
        <taxon>Bacteria</taxon>
        <taxon>Pseudomonadati</taxon>
        <taxon>Pseudomonadota</taxon>
        <taxon>Gammaproteobacteria</taxon>
        <taxon>Pseudomonadales</taxon>
        <taxon>Marinobacteraceae</taxon>
        <taxon>Marinobacter</taxon>
    </lineage>
</organism>
<dbReference type="OrthoDB" id="5675566at2"/>
<comment type="subcellular location">
    <subcellularLocation>
        <location evidence="1">Membrane</location>
        <topology evidence="1">Multi-pass membrane protein</topology>
    </subcellularLocation>
</comment>
<sequence>MRNNLPVTQKEQPVQRDANILSTTNAKGQITHINEEFIKISGFSRDELIGQPHNIIRHPDMPRAAFDEMWRRLKKGDSWIGAVKNRCKNGDHYWVQAYAIPILGKNGDIVELQSVRSKLNEACVARAESIYQKLRQDEPVKGPLPEPKSRRSVGFFWKLALAMVAVILGQFAALQMMSSTLAATVTALVSMGVGLGLIAILTAPFRSAVQRARAVINDPLAERIFTGRNDDFGSLDLAMIQQAAELDAVVKRLHDVIGQLNEGAQSTIERSHEAHEAVQAQSSSTETIASASEEMSATAHEVATNASSMLEQVEMANERVSNGQRLTENTHNSMTALSEELDSATAAVSKLADASKDVTAALGIIRDITEQTNLLALNAAIEAARAGDAGRGFAVVANEVRVLAARTRGSTEQIDETLSHLETTVLEATESMSRCSGHAKATVENAVSSNSTLRELVAFIDRMSDVSTATSTAAEQQHSASEEIAVKIVSINDLGEKARSVVNDAQDSMKNLKNQIAQVGGLVNRLRSRNQA</sequence>
<dbReference type="InterPro" id="IPR035965">
    <property type="entry name" value="PAS-like_dom_sf"/>
</dbReference>
<dbReference type="STRING" id="351348.Maqu_3270"/>
<evidence type="ECO:0000256" key="2">
    <source>
        <dbReference type="ARBA" id="ARBA00022692"/>
    </source>
</evidence>
<dbReference type="GO" id="GO:0007165">
    <property type="term" value="P:signal transduction"/>
    <property type="evidence" value="ECO:0007669"/>
    <property type="project" value="UniProtKB-KW"/>
</dbReference>
<dbReference type="PROSITE" id="PS50112">
    <property type="entry name" value="PAS"/>
    <property type="match status" value="1"/>
</dbReference>
<keyword evidence="2 9" id="KW-0812">Transmembrane</keyword>
<gene>
    <name evidence="12" type="ordered locus">Maqu_3270</name>
</gene>
<evidence type="ECO:0000256" key="7">
    <source>
        <dbReference type="PROSITE-ProRule" id="PRU00284"/>
    </source>
</evidence>
<dbReference type="EMBL" id="CP000514">
    <property type="protein sequence ID" value="ABM20341.1"/>
    <property type="molecule type" value="Genomic_DNA"/>
</dbReference>
<keyword evidence="4 9" id="KW-0472">Membrane</keyword>
<evidence type="ECO:0000256" key="8">
    <source>
        <dbReference type="SAM" id="Coils"/>
    </source>
</evidence>
<evidence type="ECO:0000259" key="11">
    <source>
        <dbReference type="PROSITE" id="PS50112"/>
    </source>
</evidence>
<evidence type="ECO:0000256" key="4">
    <source>
        <dbReference type="ARBA" id="ARBA00023136"/>
    </source>
</evidence>
<feature type="transmembrane region" description="Helical" evidence="9">
    <location>
        <begin position="180"/>
        <end position="203"/>
    </location>
</feature>
<evidence type="ECO:0000259" key="10">
    <source>
        <dbReference type="PROSITE" id="PS50111"/>
    </source>
</evidence>
<dbReference type="SMART" id="SM00283">
    <property type="entry name" value="MA"/>
    <property type="match status" value="1"/>
</dbReference>
<evidence type="ECO:0000256" key="9">
    <source>
        <dbReference type="SAM" id="Phobius"/>
    </source>
</evidence>
<accession>A1U5S2</accession>
<comment type="similarity">
    <text evidence="6">Belongs to the methyl-accepting chemotaxis (MCP) protein family.</text>
</comment>
<evidence type="ECO:0000313" key="13">
    <source>
        <dbReference type="Proteomes" id="UP000000998"/>
    </source>
</evidence>
<feature type="domain" description="PAS" evidence="11">
    <location>
        <begin position="25"/>
        <end position="60"/>
    </location>
</feature>
<keyword evidence="3 9" id="KW-1133">Transmembrane helix</keyword>
<dbReference type="SUPFAM" id="SSF58104">
    <property type="entry name" value="Methyl-accepting chemotaxis protein (MCP) signaling domain"/>
    <property type="match status" value="1"/>
</dbReference>
<feature type="domain" description="Methyl-accepting transducer" evidence="10">
    <location>
        <begin position="256"/>
        <end position="492"/>
    </location>
</feature>
<evidence type="ECO:0000256" key="5">
    <source>
        <dbReference type="ARBA" id="ARBA00023224"/>
    </source>
</evidence>
<dbReference type="InterPro" id="IPR013655">
    <property type="entry name" value="PAS_fold_3"/>
</dbReference>
<dbReference type="CDD" id="cd00130">
    <property type="entry name" value="PAS"/>
    <property type="match status" value="1"/>
</dbReference>
<feature type="coiled-coil region" evidence="8">
    <location>
        <begin position="495"/>
        <end position="529"/>
    </location>
</feature>
<dbReference type="AlphaFoldDB" id="A1U5S2"/>
<dbReference type="Gene3D" id="3.30.450.20">
    <property type="entry name" value="PAS domain"/>
    <property type="match status" value="1"/>
</dbReference>
<dbReference type="Gene3D" id="1.10.287.950">
    <property type="entry name" value="Methyl-accepting chemotaxis protein"/>
    <property type="match status" value="1"/>
</dbReference>
<evidence type="ECO:0000256" key="3">
    <source>
        <dbReference type="ARBA" id="ARBA00022989"/>
    </source>
</evidence>
<dbReference type="HOGENOM" id="CLU_000445_107_26_6"/>
<evidence type="ECO:0000313" key="12">
    <source>
        <dbReference type="EMBL" id="ABM20341.1"/>
    </source>
</evidence>
<keyword evidence="8" id="KW-0175">Coiled coil</keyword>
<dbReference type="Pfam" id="PF08447">
    <property type="entry name" value="PAS_3"/>
    <property type="match status" value="1"/>
</dbReference>
<feature type="transmembrane region" description="Helical" evidence="9">
    <location>
        <begin position="155"/>
        <end position="174"/>
    </location>
</feature>
<dbReference type="GO" id="GO:0006935">
    <property type="term" value="P:chemotaxis"/>
    <property type="evidence" value="ECO:0007669"/>
    <property type="project" value="UniProtKB-ARBA"/>
</dbReference>
<dbReference type="SUPFAM" id="SSF55785">
    <property type="entry name" value="PYP-like sensor domain (PAS domain)"/>
    <property type="match status" value="1"/>
</dbReference>
<dbReference type="PANTHER" id="PTHR32089:SF74">
    <property type="entry name" value="METHYL-ACCEPTING CHEMOTAXIS PROTEIN AER"/>
    <property type="match status" value="1"/>
</dbReference>
<protein>
    <submittedName>
        <fullName evidence="12">Methyl-accepting chemotaxis sensory transducer</fullName>
    </submittedName>
</protein>
<dbReference type="InterPro" id="IPR000014">
    <property type="entry name" value="PAS"/>
</dbReference>
<dbReference type="InterPro" id="IPR004089">
    <property type="entry name" value="MCPsignal_dom"/>
</dbReference>
<evidence type="ECO:0000256" key="1">
    <source>
        <dbReference type="ARBA" id="ARBA00004141"/>
    </source>
</evidence>
<dbReference type="KEGG" id="maq:Maqu_3270"/>
<dbReference type="Pfam" id="PF00015">
    <property type="entry name" value="MCPsignal"/>
    <property type="match status" value="1"/>
</dbReference>
<dbReference type="PROSITE" id="PS50111">
    <property type="entry name" value="CHEMOTAXIS_TRANSDUC_2"/>
    <property type="match status" value="1"/>
</dbReference>
<dbReference type="eggNOG" id="COG0840">
    <property type="taxonomic scope" value="Bacteria"/>
</dbReference>
<keyword evidence="5 7" id="KW-0807">Transducer</keyword>
<dbReference type="Proteomes" id="UP000000998">
    <property type="component" value="Chromosome"/>
</dbReference>
<dbReference type="PANTHER" id="PTHR32089">
    <property type="entry name" value="METHYL-ACCEPTING CHEMOTAXIS PROTEIN MCPB"/>
    <property type="match status" value="1"/>
</dbReference>